<feature type="chain" id="PRO_5047396342" description="SsuA/THI5-like domain-containing protein" evidence="1">
    <location>
        <begin position="22"/>
        <end position="335"/>
    </location>
</feature>
<reference evidence="3 4" key="1">
    <citation type="submission" date="2024-01" db="EMBL/GenBank/DDBJ databases">
        <authorList>
            <person name="Allen C."/>
            <person name="Tagirdzhanova G."/>
        </authorList>
    </citation>
    <scope>NUCLEOTIDE SEQUENCE [LARGE SCALE GENOMIC DNA]</scope>
</reference>
<feature type="domain" description="SsuA/THI5-like" evidence="2">
    <location>
        <begin position="65"/>
        <end position="193"/>
    </location>
</feature>
<dbReference type="Pfam" id="PF09084">
    <property type="entry name" value="NMT1"/>
    <property type="match status" value="1"/>
</dbReference>
<dbReference type="InterPro" id="IPR015168">
    <property type="entry name" value="SsuA/THI5"/>
</dbReference>
<protein>
    <recommendedName>
        <fullName evidence="2">SsuA/THI5-like domain-containing protein</fullName>
    </recommendedName>
</protein>
<keyword evidence="4" id="KW-1185">Reference proteome</keyword>
<feature type="signal peptide" evidence="1">
    <location>
        <begin position="1"/>
        <end position="21"/>
    </location>
</feature>
<dbReference type="SUPFAM" id="SSF53850">
    <property type="entry name" value="Periplasmic binding protein-like II"/>
    <property type="match status" value="1"/>
</dbReference>
<keyword evidence="1" id="KW-0732">Signal</keyword>
<proteinExistence type="predicted"/>
<gene>
    <name evidence="3" type="ORF">SCUCBS95973_003369</name>
</gene>
<evidence type="ECO:0000256" key="1">
    <source>
        <dbReference type="SAM" id="SignalP"/>
    </source>
</evidence>
<dbReference type="EMBL" id="CAWUHB010000014">
    <property type="protein sequence ID" value="CAK7218083.1"/>
    <property type="molecule type" value="Genomic_DNA"/>
</dbReference>
<dbReference type="Gene3D" id="3.40.190.10">
    <property type="entry name" value="Periplasmic binding protein-like II"/>
    <property type="match status" value="1"/>
</dbReference>
<evidence type="ECO:0000313" key="4">
    <source>
        <dbReference type="Proteomes" id="UP001642405"/>
    </source>
</evidence>
<sequence length="335" mass="34748">MLASALLTTATVGLLASSASATLKISSALSVIEYTPELWAIRQASSSSGSSSSSSPSIATITNGGVANIVTDTSVDLASNAETQALRQFATHKNLRIIYTVAEVAYRLVARSASATTVAGLKGKRIGTMPGTSAAYFVERILQDVGGLAPSDYTVVSGNICMANPCGAGSLPYMLAHGTIDAAGMWEPTMQLVLDALGTAGVPHTVFQNGSVYSEVFNLHSTSEKLADAAKRKEIVAFLKLLDKAEAQFAAPAGPSDAIVSLVASSVSGLAGNTSLVKAVWPVHTWTGDLHADKVLDVLVQEDAWVAHVDRRSAMSRETLATLIDASVLAEARQG</sequence>
<dbReference type="Proteomes" id="UP001642405">
    <property type="component" value="Unassembled WGS sequence"/>
</dbReference>
<evidence type="ECO:0000313" key="3">
    <source>
        <dbReference type="EMBL" id="CAK7218083.1"/>
    </source>
</evidence>
<evidence type="ECO:0000259" key="2">
    <source>
        <dbReference type="Pfam" id="PF09084"/>
    </source>
</evidence>
<name>A0ABP0BES4_9PEZI</name>
<dbReference type="PANTHER" id="PTHR30024:SF42">
    <property type="entry name" value="ALIPHATIC SULFONATES-BINDING PROTEIN-RELATED"/>
    <property type="match status" value="1"/>
</dbReference>
<organism evidence="3 4">
    <name type="scientific">Sporothrix curviconia</name>
    <dbReference type="NCBI Taxonomy" id="1260050"/>
    <lineage>
        <taxon>Eukaryota</taxon>
        <taxon>Fungi</taxon>
        <taxon>Dikarya</taxon>
        <taxon>Ascomycota</taxon>
        <taxon>Pezizomycotina</taxon>
        <taxon>Sordariomycetes</taxon>
        <taxon>Sordariomycetidae</taxon>
        <taxon>Ophiostomatales</taxon>
        <taxon>Ophiostomataceae</taxon>
        <taxon>Sporothrix</taxon>
    </lineage>
</organism>
<comment type="caution">
    <text evidence="3">The sequence shown here is derived from an EMBL/GenBank/DDBJ whole genome shotgun (WGS) entry which is preliminary data.</text>
</comment>
<dbReference type="PANTHER" id="PTHR30024">
    <property type="entry name" value="ALIPHATIC SULFONATES-BINDING PROTEIN-RELATED"/>
    <property type="match status" value="1"/>
</dbReference>
<accession>A0ABP0BES4</accession>